<evidence type="ECO:0000313" key="8">
    <source>
        <dbReference type="Proteomes" id="UP000515211"/>
    </source>
</evidence>
<keyword evidence="6" id="KW-0695">RNA-directed DNA polymerase</keyword>
<dbReference type="GO" id="GO:0003964">
    <property type="term" value="F:RNA-directed DNA polymerase activity"/>
    <property type="evidence" value="ECO:0007669"/>
    <property type="project" value="UniProtKB-KW"/>
</dbReference>
<evidence type="ECO:0000256" key="1">
    <source>
        <dbReference type="ARBA" id="ARBA00022679"/>
    </source>
</evidence>
<dbReference type="PANTHER" id="PTHR37984:SF5">
    <property type="entry name" value="PROTEIN NYNRIN-LIKE"/>
    <property type="match status" value="1"/>
</dbReference>
<dbReference type="RefSeq" id="XP_015960412.1">
    <property type="nucleotide sequence ID" value="XM_016104926.1"/>
</dbReference>
<protein>
    <submittedName>
        <fullName evidence="9">Uncharacterized protein LOC107484318</fullName>
    </submittedName>
</protein>
<keyword evidence="4" id="KW-0255">Endonuclease</keyword>
<dbReference type="GO" id="GO:0015074">
    <property type="term" value="P:DNA integration"/>
    <property type="evidence" value="ECO:0007669"/>
    <property type="project" value="InterPro"/>
</dbReference>
<dbReference type="Gene3D" id="1.10.340.70">
    <property type="match status" value="1"/>
</dbReference>
<keyword evidence="5" id="KW-0378">Hydrolase</keyword>
<dbReference type="InterPro" id="IPR043502">
    <property type="entry name" value="DNA/RNA_pol_sf"/>
</dbReference>
<dbReference type="AlphaFoldDB" id="A0A6P4D0N4"/>
<dbReference type="CDD" id="cd09274">
    <property type="entry name" value="RNase_HI_RT_Ty3"/>
    <property type="match status" value="1"/>
</dbReference>
<evidence type="ECO:0000256" key="3">
    <source>
        <dbReference type="ARBA" id="ARBA00022722"/>
    </source>
</evidence>
<dbReference type="Proteomes" id="UP000515211">
    <property type="component" value="Chromosome 4"/>
</dbReference>
<reference evidence="9" key="2">
    <citation type="submission" date="2025-08" db="UniProtKB">
        <authorList>
            <consortium name="RefSeq"/>
        </authorList>
    </citation>
    <scope>IDENTIFICATION</scope>
    <source>
        <tissue evidence="9">Whole plant</tissue>
    </source>
</reference>
<dbReference type="Pfam" id="PF00665">
    <property type="entry name" value="rve"/>
    <property type="match status" value="1"/>
</dbReference>
<evidence type="ECO:0000259" key="7">
    <source>
        <dbReference type="PROSITE" id="PS50994"/>
    </source>
</evidence>
<evidence type="ECO:0000256" key="5">
    <source>
        <dbReference type="ARBA" id="ARBA00022801"/>
    </source>
</evidence>
<dbReference type="InterPro" id="IPR036397">
    <property type="entry name" value="RNaseH_sf"/>
</dbReference>
<sequence length="458" mass="52387">MCDASNQAIGAALAQRDGKLPYVIAYSSKTLDAAQSNYTTTKKELLAIVHALDKFRSYLLGSKIVVYTDHAALKYLLTKNESKPILICWILLLQEFDIEIKDQSGSQNLVADHLSHLENLKFDPFPINDSFPLDSLHAMSDSFPWFAPMANYLVAKLFPPNFSKHQRDKLMSDYKYYIWDDPHLWKRGVVQVIRRCVPESEIQPIHEACHSSECGGHFGPQRTAKKVLDCGFWWPTLFKDANRLCVSCHQYQKSGNTSQMDEMPQQHMLFCEIFDVWGIDFMGPFPNSSGYLYILLAVDYVSKWVEAIPTRLDDANTVISFIRNNILCRYGSPQAIVSDKGSHFCNRKVEALLKHYGVVHKVAIAYHPQTNGQAEVSNWEIKRILEKVVNPQRKDWSLRLGDALWAYRTAYETLLGMSPFRIVYGKACHLPVKIEHKAYWAVKRCNMDLTQAGVARKL</sequence>
<dbReference type="GO" id="GO:0003676">
    <property type="term" value="F:nucleic acid binding"/>
    <property type="evidence" value="ECO:0007669"/>
    <property type="project" value="InterPro"/>
</dbReference>
<dbReference type="GO" id="GO:0004519">
    <property type="term" value="F:endonuclease activity"/>
    <property type="evidence" value="ECO:0007669"/>
    <property type="project" value="UniProtKB-KW"/>
</dbReference>
<dbReference type="Gene3D" id="3.30.420.10">
    <property type="entry name" value="Ribonuclease H-like superfamily/Ribonuclease H"/>
    <property type="match status" value="1"/>
</dbReference>
<reference evidence="8" key="1">
    <citation type="journal article" date="2016" name="Nat. Genet.">
        <title>The genome sequences of Arachis duranensis and Arachis ipaensis, the diploid ancestors of cultivated peanut.</title>
        <authorList>
            <person name="Bertioli D.J."/>
            <person name="Cannon S.B."/>
            <person name="Froenicke L."/>
            <person name="Huang G."/>
            <person name="Farmer A.D."/>
            <person name="Cannon E.K."/>
            <person name="Liu X."/>
            <person name="Gao D."/>
            <person name="Clevenger J."/>
            <person name="Dash S."/>
            <person name="Ren L."/>
            <person name="Moretzsohn M.C."/>
            <person name="Shirasawa K."/>
            <person name="Huang W."/>
            <person name="Vidigal B."/>
            <person name="Abernathy B."/>
            <person name="Chu Y."/>
            <person name="Niederhuth C.E."/>
            <person name="Umale P."/>
            <person name="Araujo A.C."/>
            <person name="Kozik A."/>
            <person name="Kim K.D."/>
            <person name="Burow M.D."/>
            <person name="Varshney R.K."/>
            <person name="Wang X."/>
            <person name="Zhang X."/>
            <person name="Barkley N."/>
            <person name="Guimaraes P.M."/>
            <person name="Isobe S."/>
            <person name="Guo B."/>
            <person name="Liao B."/>
            <person name="Stalker H.T."/>
            <person name="Schmitz R.J."/>
            <person name="Scheffler B.E."/>
            <person name="Leal-Bertioli S.C."/>
            <person name="Xun X."/>
            <person name="Jackson S.A."/>
            <person name="Michelmore R."/>
            <person name="Ozias-Akins P."/>
        </authorList>
    </citation>
    <scope>NUCLEOTIDE SEQUENCE [LARGE SCALE GENOMIC DNA]</scope>
    <source>
        <strain evidence="8">cv. V14167</strain>
    </source>
</reference>
<evidence type="ECO:0000256" key="6">
    <source>
        <dbReference type="ARBA" id="ARBA00022918"/>
    </source>
</evidence>
<dbReference type="InterPro" id="IPR001584">
    <property type="entry name" value="Integrase_cat-core"/>
</dbReference>
<organism evidence="8 9">
    <name type="scientific">Arachis duranensis</name>
    <name type="common">Wild peanut</name>
    <dbReference type="NCBI Taxonomy" id="130453"/>
    <lineage>
        <taxon>Eukaryota</taxon>
        <taxon>Viridiplantae</taxon>
        <taxon>Streptophyta</taxon>
        <taxon>Embryophyta</taxon>
        <taxon>Tracheophyta</taxon>
        <taxon>Spermatophyta</taxon>
        <taxon>Magnoliopsida</taxon>
        <taxon>eudicotyledons</taxon>
        <taxon>Gunneridae</taxon>
        <taxon>Pentapetalae</taxon>
        <taxon>rosids</taxon>
        <taxon>fabids</taxon>
        <taxon>Fabales</taxon>
        <taxon>Fabaceae</taxon>
        <taxon>Papilionoideae</taxon>
        <taxon>50 kb inversion clade</taxon>
        <taxon>dalbergioids sensu lato</taxon>
        <taxon>Dalbergieae</taxon>
        <taxon>Pterocarpus clade</taxon>
        <taxon>Arachis</taxon>
    </lineage>
</organism>
<dbReference type="GeneID" id="107484318"/>
<accession>A0A6P4D0N4</accession>
<dbReference type="KEGG" id="adu:107484318"/>
<dbReference type="SUPFAM" id="SSF56672">
    <property type="entry name" value="DNA/RNA polymerases"/>
    <property type="match status" value="1"/>
</dbReference>
<evidence type="ECO:0000256" key="4">
    <source>
        <dbReference type="ARBA" id="ARBA00022759"/>
    </source>
</evidence>
<dbReference type="FunFam" id="3.10.20.370:FF:000001">
    <property type="entry name" value="Retrovirus-related Pol polyprotein from transposon 17.6-like protein"/>
    <property type="match status" value="1"/>
</dbReference>
<keyword evidence="8" id="KW-1185">Reference proteome</keyword>
<dbReference type="InterPro" id="IPR012337">
    <property type="entry name" value="RNaseH-like_sf"/>
</dbReference>
<dbReference type="Pfam" id="PF17921">
    <property type="entry name" value="Integrase_H2C2"/>
    <property type="match status" value="1"/>
</dbReference>
<feature type="domain" description="Integrase catalytic" evidence="7">
    <location>
        <begin position="260"/>
        <end position="427"/>
    </location>
</feature>
<dbReference type="SUPFAM" id="SSF53098">
    <property type="entry name" value="Ribonuclease H-like"/>
    <property type="match status" value="1"/>
</dbReference>
<keyword evidence="2" id="KW-0548">Nucleotidyltransferase</keyword>
<proteinExistence type="predicted"/>
<dbReference type="GO" id="GO:0016787">
    <property type="term" value="F:hydrolase activity"/>
    <property type="evidence" value="ECO:0007669"/>
    <property type="project" value="UniProtKB-KW"/>
</dbReference>
<evidence type="ECO:0000256" key="2">
    <source>
        <dbReference type="ARBA" id="ARBA00022695"/>
    </source>
</evidence>
<keyword evidence="3" id="KW-0540">Nuclease</keyword>
<dbReference type="InterPro" id="IPR041373">
    <property type="entry name" value="RT_RNaseH"/>
</dbReference>
<gene>
    <name evidence="9" type="primary">LOC107484318</name>
</gene>
<evidence type="ECO:0000313" key="9">
    <source>
        <dbReference type="RefSeq" id="XP_015960412.1"/>
    </source>
</evidence>
<dbReference type="InterPro" id="IPR050951">
    <property type="entry name" value="Retrovirus_Pol_polyprotein"/>
</dbReference>
<dbReference type="Gene3D" id="3.10.20.370">
    <property type="match status" value="1"/>
</dbReference>
<dbReference type="PANTHER" id="PTHR37984">
    <property type="entry name" value="PROTEIN CBG26694"/>
    <property type="match status" value="1"/>
</dbReference>
<keyword evidence="1" id="KW-0808">Transferase</keyword>
<dbReference type="Pfam" id="PF17917">
    <property type="entry name" value="RT_RNaseH"/>
    <property type="match status" value="1"/>
</dbReference>
<dbReference type="InterPro" id="IPR041588">
    <property type="entry name" value="Integrase_H2C2"/>
</dbReference>
<dbReference type="PROSITE" id="PS50994">
    <property type="entry name" value="INTEGRASE"/>
    <property type="match status" value="1"/>
</dbReference>
<name>A0A6P4D0N4_ARADU</name>